<accession>A0ABV1HZ86</accession>
<sequence>MTDKLHGKNLRIWIFALLGGIVFAAFDRCGYMIQHYGTLWAISENPLHKTIFHRILIRVPLFTAGVLISFLLMNWLRGRSADSGAGLPKRESQGSTAPQTAMAKSLALCRAAQNVPAFIKYWLLYFISFLPAFLGGYPGLFAADAPNQIGWTFSGWLTAHHPLLHTGILCGIFSMTRAFGWSDNTAAALCNVLQMIILAGIFAWISCFLKRKQVPQWLWIGTVLFFCLFPFHGMMAVYTTKDTVFSGVLVLCLLQVICMCSTPEEYFKGWRHTIFAGITFSLLLLLRNNGFHTMLACVPFLLIYLWKYRKKLLVLALGLVLVYGVYNGPFLNVIGAEPGNAREMYNIVIQTLSRTYVAGGDIRPEEMDVIRPVMDEETMALYTPNLSDPVKNQFHTDAFEEEKAEFLKTWFQVGCRNKKIYIDAFLNTTLGFWYPDVEDEYLEFVCFDIQKDDPHYPHVQMEPKSEWLNRYYTAIGTDASFRQIPIVRELLSMGLYFWLLVLASLYLIYQKEYEKLLWILPLWMYLGTSLLGPAALLRYGYPLMAACPILLFTMWKKEA</sequence>
<dbReference type="RefSeq" id="WP_349143864.1">
    <property type="nucleotide sequence ID" value="NZ_JBBMFC010000005.1"/>
</dbReference>
<keyword evidence="1" id="KW-0812">Transmembrane</keyword>
<reference evidence="2 3" key="1">
    <citation type="submission" date="2024-03" db="EMBL/GenBank/DDBJ databases">
        <title>Human intestinal bacterial collection.</title>
        <authorList>
            <person name="Pauvert C."/>
            <person name="Hitch T.C.A."/>
            <person name="Clavel T."/>
        </authorList>
    </citation>
    <scope>NUCLEOTIDE SEQUENCE [LARGE SCALE GENOMIC DNA]</scope>
    <source>
        <strain evidence="2 3">CLA-AA-H78B</strain>
    </source>
</reference>
<feature type="transmembrane region" description="Helical" evidence="1">
    <location>
        <begin position="12"/>
        <end position="34"/>
    </location>
</feature>
<feature type="transmembrane region" description="Helical" evidence="1">
    <location>
        <begin position="186"/>
        <end position="205"/>
    </location>
</feature>
<feature type="transmembrane region" description="Helical" evidence="1">
    <location>
        <begin position="490"/>
        <end position="509"/>
    </location>
</feature>
<comment type="caution">
    <text evidence="2">The sequence shown here is derived from an EMBL/GenBank/DDBJ whole genome shotgun (WGS) entry which is preliminary data.</text>
</comment>
<feature type="transmembrane region" description="Helical" evidence="1">
    <location>
        <begin position="55"/>
        <end position="76"/>
    </location>
</feature>
<keyword evidence="1" id="KW-0472">Membrane</keyword>
<keyword evidence="3" id="KW-1185">Reference proteome</keyword>
<proteinExistence type="predicted"/>
<feature type="transmembrane region" description="Helical" evidence="1">
    <location>
        <begin position="217"/>
        <end position="238"/>
    </location>
</feature>
<feature type="transmembrane region" description="Helical" evidence="1">
    <location>
        <begin position="163"/>
        <end position="180"/>
    </location>
</feature>
<feature type="transmembrane region" description="Helical" evidence="1">
    <location>
        <begin position="122"/>
        <end position="143"/>
    </location>
</feature>
<dbReference type="Pfam" id="PF19484">
    <property type="entry name" value="DUF6020"/>
    <property type="match status" value="1"/>
</dbReference>
<feature type="transmembrane region" description="Helical" evidence="1">
    <location>
        <begin position="313"/>
        <end position="334"/>
    </location>
</feature>
<dbReference type="EMBL" id="JBBMFC010000005">
    <property type="protein sequence ID" value="MEQ2577978.1"/>
    <property type="molecule type" value="Genomic_DNA"/>
</dbReference>
<feature type="transmembrane region" description="Helical" evidence="1">
    <location>
        <begin position="244"/>
        <end position="262"/>
    </location>
</feature>
<gene>
    <name evidence="2" type="ORF">WMO62_03850</name>
</gene>
<feature type="transmembrane region" description="Helical" evidence="1">
    <location>
        <begin position="291"/>
        <end position="306"/>
    </location>
</feature>
<name>A0ABV1HZ86_9FIRM</name>
<organism evidence="2 3">
    <name type="scientific">Hominiventricola aquisgranensis</name>
    <dbReference type="NCBI Taxonomy" id="3133164"/>
    <lineage>
        <taxon>Bacteria</taxon>
        <taxon>Bacillati</taxon>
        <taxon>Bacillota</taxon>
        <taxon>Clostridia</taxon>
        <taxon>Lachnospirales</taxon>
        <taxon>Lachnospiraceae</taxon>
        <taxon>Hominiventricola</taxon>
    </lineage>
</organism>
<evidence type="ECO:0000256" key="1">
    <source>
        <dbReference type="SAM" id="Phobius"/>
    </source>
</evidence>
<dbReference type="Proteomes" id="UP001470288">
    <property type="component" value="Unassembled WGS sequence"/>
</dbReference>
<keyword evidence="1" id="KW-1133">Transmembrane helix</keyword>
<protein>
    <submittedName>
        <fullName evidence="2">DUF6020 family protein</fullName>
    </submittedName>
</protein>
<evidence type="ECO:0000313" key="2">
    <source>
        <dbReference type="EMBL" id="MEQ2577978.1"/>
    </source>
</evidence>
<evidence type="ECO:0000313" key="3">
    <source>
        <dbReference type="Proteomes" id="UP001470288"/>
    </source>
</evidence>
<dbReference type="InterPro" id="IPR046062">
    <property type="entry name" value="DUF6020"/>
</dbReference>
<feature type="transmembrane region" description="Helical" evidence="1">
    <location>
        <begin position="516"/>
        <end position="533"/>
    </location>
</feature>